<dbReference type="EMBL" id="AP026866">
    <property type="protein sequence ID" value="BDS06685.1"/>
    <property type="molecule type" value="Genomic_DNA"/>
</dbReference>
<accession>A0AAT9FL01</accession>
<dbReference type="PROSITE" id="PS50072">
    <property type="entry name" value="CSA_PPIASE_2"/>
    <property type="match status" value="1"/>
</dbReference>
<gene>
    <name evidence="6" type="ORF">NT6N_17250</name>
</gene>
<evidence type="ECO:0000256" key="1">
    <source>
        <dbReference type="ARBA" id="ARBA00013194"/>
    </source>
</evidence>
<keyword evidence="4" id="KW-0732">Signal</keyword>
<keyword evidence="3" id="KW-0413">Isomerase</keyword>
<dbReference type="PRINTS" id="PR00153">
    <property type="entry name" value="CSAPPISMRASE"/>
</dbReference>
<dbReference type="InterPro" id="IPR029000">
    <property type="entry name" value="Cyclophilin-like_dom_sf"/>
</dbReference>
<dbReference type="InterPro" id="IPR002130">
    <property type="entry name" value="Cyclophilin-type_PPIase_dom"/>
</dbReference>
<dbReference type="PANTHER" id="PTHR43246">
    <property type="entry name" value="PEPTIDYL-PROLYL CIS-TRANS ISOMERASE CYP38, CHLOROPLASTIC"/>
    <property type="match status" value="1"/>
</dbReference>
<keyword evidence="2" id="KW-0697">Rotamase</keyword>
<evidence type="ECO:0000259" key="5">
    <source>
        <dbReference type="PROSITE" id="PS50072"/>
    </source>
</evidence>
<dbReference type="InterPro" id="IPR044665">
    <property type="entry name" value="E_coli_cyclophilin_A-like"/>
</dbReference>
<evidence type="ECO:0000256" key="4">
    <source>
        <dbReference type="SAM" id="SignalP"/>
    </source>
</evidence>
<organism evidence="6">
    <name type="scientific">Oceaniferula spumae</name>
    <dbReference type="NCBI Taxonomy" id="2979115"/>
    <lineage>
        <taxon>Bacteria</taxon>
        <taxon>Pseudomonadati</taxon>
        <taxon>Verrucomicrobiota</taxon>
        <taxon>Verrucomicrobiia</taxon>
        <taxon>Verrucomicrobiales</taxon>
        <taxon>Verrucomicrobiaceae</taxon>
        <taxon>Oceaniferula</taxon>
    </lineage>
</organism>
<dbReference type="GO" id="GO:0003755">
    <property type="term" value="F:peptidyl-prolyl cis-trans isomerase activity"/>
    <property type="evidence" value="ECO:0007669"/>
    <property type="project" value="UniProtKB-KW"/>
</dbReference>
<proteinExistence type="predicted"/>
<reference evidence="6" key="1">
    <citation type="submission" date="2024-07" db="EMBL/GenBank/DDBJ databases">
        <title>Complete genome sequence of Verrucomicrobiaceae bacterium NT6N.</title>
        <authorList>
            <person name="Huang C."/>
            <person name="Takami H."/>
            <person name="Hamasaki K."/>
        </authorList>
    </citation>
    <scope>NUCLEOTIDE SEQUENCE</scope>
    <source>
        <strain evidence="6">NT6N</strain>
    </source>
</reference>
<dbReference type="Pfam" id="PF00160">
    <property type="entry name" value="Pro_isomerase"/>
    <property type="match status" value="1"/>
</dbReference>
<evidence type="ECO:0000256" key="2">
    <source>
        <dbReference type="ARBA" id="ARBA00023110"/>
    </source>
</evidence>
<feature type="signal peptide" evidence="4">
    <location>
        <begin position="1"/>
        <end position="20"/>
    </location>
</feature>
<feature type="domain" description="PPIase cyclophilin-type" evidence="5">
    <location>
        <begin position="75"/>
        <end position="195"/>
    </location>
</feature>
<sequence length="450" mass="48099">MRRFFTIHTLSLAFPLVLTAAPKVLPVLNATLPDQVLDINATAQSIDVPSLFGTEEIDDQVVRFTSQASNGAAVMDFALFSNRTPITRTNFLQYVTDGDYDHSFIHRSVPGFVIQGGGFRNTNPNDALSVGSVPTDPAITNEFGVSNTLGTISMAKNGGDPNSATSQWFVSLGDNSANLDNQNGGFTVFGRVTKGTMATANNFGDPVQFPIWNAGGAFSNLPLIASFDGSASIQHTDLILFPTVTLAPLPAGEAGESTTLTYTVDNTDPSVVTTTLSATNQLQLSYPSDSSGVSTITVSATDSVGNVVADHFTIKVLQPYSLWKETNFNEADAADPSVSGPDEDPNHDGISNLRLYIHGLTIDQNHTDPVTMTTTSGFAVFSYPIVNNLKGITTQMQRSTDLGITDPWTSVPYTVISRTTDNLLDTVSIRANSALTGDRAFYRLVFTLAE</sequence>
<evidence type="ECO:0000313" key="6">
    <source>
        <dbReference type="EMBL" id="BDS06685.1"/>
    </source>
</evidence>
<name>A0AAT9FL01_9BACT</name>
<feature type="chain" id="PRO_5043871220" description="peptidylprolyl isomerase" evidence="4">
    <location>
        <begin position="21"/>
        <end position="450"/>
    </location>
</feature>
<dbReference type="EC" id="5.2.1.8" evidence="1"/>
<dbReference type="Gene3D" id="2.40.100.10">
    <property type="entry name" value="Cyclophilin-like"/>
    <property type="match status" value="1"/>
</dbReference>
<dbReference type="SUPFAM" id="SSF50891">
    <property type="entry name" value="Cyclophilin-like"/>
    <property type="match status" value="1"/>
</dbReference>
<dbReference type="AlphaFoldDB" id="A0AAT9FL01"/>
<protein>
    <recommendedName>
        <fullName evidence="1">peptidylprolyl isomerase</fullName>
        <ecNumber evidence="1">5.2.1.8</ecNumber>
    </recommendedName>
</protein>
<evidence type="ECO:0000256" key="3">
    <source>
        <dbReference type="ARBA" id="ARBA00023235"/>
    </source>
</evidence>
<dbReference type="KEGG" id="osu:NT6N_17250"/>